<organism evidence="1 2">
    <name type="scientific">Deinococcus maricopensis (strain DSM 21211 / LMG 22137 / NRRL B-23946 / LB-34)</name>
    <dbReference type="NCBI Taxonomy" id="709986"/>
    <lineage>
        <taxon>Bacteria</taxon>
        <taxon>Thermotogati</taxon>
        <taxon>Deinococcota</taxon>
        <taxon>Deinococci</taxon>
        <taxon>Deinococcales</taxon>
        <taxon>Deinococcaceae</taxon>
        <taxon>Deinococcus</taxon>
    </lineage>
</organism>
<dbReference type="Proteomes" id="UP000008635">
    <property type="component" value="Chromosome"/>
</dbReference>
<reference evidence="1 2" key="1">
    <citation type="journal article" date="2011" name="Stand. Genomic Sci.">
        <title>Complete genome sequence of Deinococcus maricopensis type strain (LB-34).</title>
        <authorList>
            <person name="Pukall R."/>
            <person name="Zeytun A."/>
            <person name="Lucas S."/>
            <person name="Lapidus A."/>
            <person name="Hammon N."/>
            <person name="Deshpande S."/>
            <person name="Nolan M."/>
            <person name="Cheng J.F."/>
            <person name="Pitluck S."/>
            <person name="Liolios K."/>
            <person name="Pagani I."/>
            <person name="Mikhailova N."/>
            <person name="Ivanova N."/>
            <person name="Mavromatis K."/>
            <person name="Pati A."/>
            <person name="Tapia R."/>
            <person name="Han C."/>
            <person name="Goodwin L."/>
            <person name="Chen A."/>
            <person name="Palaniappan K."/>
            <person name="Land M."/>
            <person name="Hauser L."/>
            <person name="Chang Y.J."/>
            <person name="Jeffries C.D."/>
            <person name="Brambilla E.M."/>
            <person name="Rohde M."/>
            <person name="Goker M."/>
            <person name="Detter J.C."/>
            <person name="Woyke T."/>
            <person name="Bristow J."/>
            <person name="Eisen J.A."/>
            <person name="Markowitz V."/>
            <person name="Hugenholtz P."/>
            <person name="Kyrpides N.C."/>
            <person name="Klenk H.P."/>
        </authorList>
    </citation>
    <scope>NUCLEOTIDE SEQUENCE [LARGE SCALE GENOMIC DNA]</scope>
    <source>
        <strain evidence="2">DSM 21211 / LMG 22137 / NRRL B-23946 / LB-34</strain>
    </source>
</reference>
<name>E8UA25_DEIML</name>
<sequence>MTESPLPVLTHWRVVLHGGPITVVGLVYGHPEFRNGAAIETSELSSCCAATGVIATLSGSRYRLATHALITERDRDQALTALEDVLNVNEFGAPARTSTALH</sequence>
<evidence type="ECO:0000313" key="2">
    <source>
        <dbReference type="Proteomes" id="UP000008635"/>
    </source>
</evidence>
<accession>E8UA25</accession>
<evidence type="ECO:0000313" key="1">
    <source>
        <dbReference type="EMBL" id="ADV67914.1"/>
    </source>
</evidence>
<dbReference type="AlphaFoldDB" id="E8UA25"/>
<proteinExistence type="predicted"/>
<gene>
    <name evidence="1" type="ordered locus">Deima_2276</name>
</gene>
<dbReference type="RefSeq" id="WP_013557419.1">
    <property type="nucleotide sequence ID" value="NC_014958.1"/>
</dbReference>
<keyword evidence="2" id="KW-1185">Reference proteome</keyword>
<dbReference type="HOGENOM" id="CLU_2272774_0_0_0"/>
<dbReference type="KEGG" id="dmr:Deima_2276"/>
<reference evidence="2" key="2">
    <citation type="submission" date="2011-01" db="EMBL/GenBank/DDBJ databases">
        <title>The complete genome of Deinococcus maricopensis DSM 21211.</title>
        <authorList>
            <consortium name="US DOE Joint Genome Institute (JGI-PGF)"/>
            <person name="Lucas S."/>
            <person name="Copeland A."/>
            <person name="Lapidus A."/>
            <person name="Goodwin L."/>
            <person name="Pitluck S."/>
            <person name="Kyrpides N."/>
            <person name="Mavromatis K."/>
            <person name="Pagani I."/>
            <person name="Ivanova N."/>
            <person name="Ovchinnikova G."/>
            <person name="Zeytun A."/>
            <person name="Detter J.C."/>
            <person name="Han C."/>
            <person name="Land M."/>
            <person name="Hauser L."/>
            <person name="Markowitz V."/>
            <person name="Cheng J.-F."/>
            <person name="Hugenholtz P."/>
            <person name="Woyke T."/>
            <person name="Wu D."/>
            <person name="Pukall R."/>
            <person name="Gehrich-Schroeter G."/>
            <person name="Brambilla E."/>
            <person name="Klenk H.-P."/>
            <person name="Eisen J.A."/>
        </authorList>
    </citation>
    <scope>NUCLEOTIDE SEQUENCE [LARGE SCALE GENOMIC DNA]</scope>
    <source>
        <strain evidence="2">DSM 21211 / LMG 22137 / NRRL B-23946 / LB-34</strain>
    </source>
</reference>
<protein>
    <submittedName>
        <fullName evidence="1">Uncharacterized protein</fullName>
    </submittedName>
</protein>
<dbReference type="EMBL" id="CP002454">
    <property type="protein sequence ID" value="ADV67914.1"/>
    <property type="molecule type" value="Genomic_DNA"/>
</dbReference>